<evidence type="ECO:0000259" key="2">
    <source>
        <dbReference type="PROSITE" id="PS50937"/>
    </source>
</evidence>
<protein>
    <recommendedName>
        <fullName evidence="2">HTH merR-type domain-containing protein</fullName>
    </recommendedName>
</protein>
<evidence type="ECO:0000313" key="3">
    <source>
        <dbReference type="EMBL" id="BBY31575.1"/>
    </source>
</evidence>
<organism evidence="3 4">
    <name type="scientific">Mycolicibacterium sediminis</name>
    <dbReference type="NCBI Taxonomy" id="1286180"/>
    <lineage>
        <taxon>Bacteria</taxon>
        <taxon>Bacillati</taxon>
        <taxon>Actinomycetota</taxon>
        <taxon>Actinomycetes</taxon>
        <taxon>Mycobacteriales</taxon>
        <taxon>Mycobacteriaceae</taxon>
        <taxon>Mycolicibacterium</taxon>
    </lineage>
</organism>
<dbReference type="Gene3D" id="1.10.1660.10">
    <property type="match status" value="1"/>
</dbReference>
<keyword evidence="4" id="KW-1185">Reference proteome</keyword>
<dbReference type="KEGG" id="msei:MSEDJ_56710"/>
<evidence type="ECO:0000256" key="1">
    <source>
        <dbReference type="ARBA" id="ARBA00023125"/>
    </source>
</evidence>
<dbReference type="AlphaFoldDB" id="A0A7I7QZ70"/>
<dbReference type="SMART" id="SM00422">
    <property type="entry name" value="HTH_MERR"/>
    <property type="match status" value="1"/>
</dbReference>
<dbReference type="InterPro" id="IPR000551">
    <property type="entry name" value="MerR-type_HTH_dom"/>
</dbReference>
<evidence type="ECO:0000313" key="4">
    <source>
        <dbReference type="Proteomes" id="UP000467193"/>
    </source>
</evidence>
<dbReference type="SUPFAM" id="SSF46955">
    <property type="entry name" value="Putative DNA-binding domain"/>
    <property type="match status" value="1"/>
</dbReference>
<dbReference type="InterPro" id="IPR047057">
    <property type="entry name" value="MerR_fam"/>
</dbReference>
<dbReference type="RefSeq" id="WP_264002198.1">
    <property type="nucleotide sequence ID" value="NZ_BAABFJ010000020.1"/>
</dbReference>
<name>A0A7I7QZ70_9MYCO</name>
<sequence length="145" mass="15815">MRISQLAERSGVPATTLRYYESAGLLAADRTPSGYRVYGEPAVERLAFIRAAKQVGLPLDEIRELLQIWHRGACVDVRQRMRPMMAARLEEVIARITELQQFAASLQSALALLDALPDRATPCDAQCTFLQSPAAPIASVPGGPP</sequence>
<proteinExistence type="predicted"/>
<dbReference type="EMBL" id="AP022588">
    <property type="protein sequence ID" value="BBY31575.1"/>
    <property type="molecule type" value="Genomic_DNA"/>
</dbReference>
<accession>A0A7I7QZ70</accession>
<dbReference type="PANTHER" id="PTHR30204">
    <property type="entry name" value="REDOX-CYCLING DRUG-SENSING TRANSCRIPTIONAL ACTIVATOR SOXR"/>
    <property type="match status" value="1"/>
</dbReference>
<dbReference type="PRINTS" id="PR00040">
    <property type="entry name" value="HTHMERR"/>
</dbReference>
<dbReference type="Proteomes" id="UP000467193">
    <property type="component" value="Chromosome"/>
</dbReference>
<gene>
    <name evidence="3" type="ORF">MSEDJ_56710</name>
</gene>
<dbReference type="Pfam" id="PF13411">
    <property type="entry name" value="MerR_1"/>
    <property type="match status" value="1"/>
</dbReference>
<dbReference type="GO" id="GO:0003677">
    <property type="term" value="F:DNA binding"/>
    <property type="evidence" value="ECO:0007669"/>
    <property type="project" value="UniProtKB-KW"/>
</dbReference>
<feature type="domain" description="HTH merR-type" evidence="2">
    <location>
        <begin position="1"/>
        <end position="68"/>
    </location>
</feature>
<keyword evidence="1" id="KW-0238">DNA-binding</keyword>
<dbReference type="PROSITE" id="PS50937">
    <property type="entry name" value="HTH_MERR_2"/>
    <property type="match status" value="1"/>
</dbReference>
<dbReference type="GO" id="GO:0003700">
    <property type="term" value="F:DNA-binding transcription factor activity"/>
    <property type="evidence" value="ECO:0007669"/>
    <property type="project" value="InterPro"/>
</dbReference>
<dbReference type="InterPro" id="IPR009061">
    <property type="entry name" value="DNA-bd_dom_put_sf"/>
</dbReference>
<reference evidence="3 4" key="1">
    <citation type="journal article" date="2019" name="Emerg. Microbes Infect.">
        <title>Comprehensive subspecies identification of 175 nontuberculous mycobacteria species based on 7547 genomic profiles.</title>
        <authorList>
            <person name="Matsumoto Y."/>
            <person name="Kinjo T."/>
            <person name="Motooka D."/>
            <person name="Nabeya D."/>
            <person name="Jung N."/>
            <person name="Uechi K."/>
            <person name="Horii T."/>
            <person name="Iida T."/>
            <person name="Fujita J."/>
            <person name="Nakamura S."/>
        </authorList>
    </citation>
    <scope>NUCLEOTIDE SEQUENCE [LARGE SCALE GENOMIC DNA]</scope>
    <source>
        <strain evidence="3 4">JCM 17899</strain>
    </source>
</reference>
<dbReference type="PANTHER" id="PTHR30204:SF92">
    <property type="entry name" value="HTH-TYPE TRANSCRIPTIONAL REGULATOR ZNTR"/>
    <property type="match status" value="1"/>
</dbReference>